<evidence type="ECO:0000256" key="1">
    <source>
        <dbReference type="SAM" id="Phobius"/>
    </source>
</evidence>
<dbReference type="HOGENOM" id="CLU_1341314_0_0_9"/>
<keyword evidence="2" id="KW-0696">RNA-directed RNA polymerase</keyword>
<evidence type="ECO:0000313" key="2">
    <source>
        <dbReference type="EMBL" id="EEP53082.1"/>
    </source>
</evidence>
<proteinExistence type="predicted"/>
<comment type="caution">
    <text evidence="2">The sequence shown here is derived from an EMBL/GenBank/DDBJ whole genome shotgun (WGS) entry which is preliminary data.</text>
</comment>
<keyword evidence="2" id="KW-0808">Transferase</keyword>
<dbReference type="Proteomes" id="UP000003081">
    <property type="component" value="Unassembled WGS sequence"/>
</dbReference>
<dbReference type="GO" id="GO:0003968">
    <property type="term" value="F:RNA-directed RNA polymerase activity"/>
    <property type="evidence" value="ECO:0007669"/>
    <property type="project" value="UniProtKB-KW"/>
</dbReference>
<organism evidence="2 3">
    <name type="scientific">Clostridium butyricum E4 str. BoNT E BL5262</name>
    <dbReference type="NCBI Taxonomy" id="632245"/>
    <lineage>
        <taxon>Bacteria</taxon>
        <taxon>Bacillati</taxon>
        <taxon>Bacillota</taxon>
        <taxon>Clostridia</taxon>
        <taxon>Eubacteriales</taxon>
        <taxon>Clostridiaceae</taxon>
        <taxon>Clostridium</taxon>
    </lineage>
</organism>
<keyword evidence="3" id="KW-1185">Reference proteome</keyword>
<dbReference type="EMBL" id="ACOM01000005">
    <property type="protein sequence ID" value="EEP53082.1"/>
    <property type="molecule type" value="Genomic_DNA"/>
</dbReference>
<dbReference type="AlphaFoldDB" id="C4IIJ1"/>
<keyword evidence="1" id="KW-1133">Transmembrane helix</keyword>
<evidence type="ECO:0000313" key="3">
    <source>
        <dbReference type="Proteomes" id="UP000003081"/>
    </source>
</evidence>
<name>C4IIJ1_CLOBU</name>
<dbReference type="RefSeq" id="WP_003412488.1">
    <property type="nucleotide sequence ID" value="NZ_ACOM01000005.1"/>
</dbReference>
<dbReference type="eggNOG" id="ENOG50324FK">
    <property type="taxonomic scope" value="Bacteria"/>
</dbReference>
<gene>
    <name evidence="2" type="ORF">CLP_2227</name>
</gene>
<protein>
    <submittedName>
        <fullName evidence="2">Putative RNA-dependent RNA polymerase</fullName>
    </submittedName>
</protein>
<accession>C4IIJ1</accession>
<keyword evidence="1" id="KW-0812">Transmembrane</keyword>
<sequence>MSNKKIYSYIDRKMIDPYDNSVNFKQKENSSSFTVGDLLKRIIFLGIIVFIAIRVFSSNSLLPHSSFLNHKNSASGSTKTFLDTVSDVSFNSNDILAKLVTQYNSNNFSESYKEELRRDLENLQKHSLDKYKQSEFSTIKKNTNQILTETQDCVKLILYADKADNKISQILNSKTTSISNNIKYNWDLIIQYFKDNNIEYEIDDANNKIHYHITY</sequence>
<feature type="transmembrane region" description="Helical" evidence="1">
    <location>
        <begin position="38"/>
        <end position="56"/>
    </location>
</feature>
<reference evidence="2 3" key="1">
    <citation type="submission" date="2009-08" db="EMBL/GenBank/DDBJ databases">
        <authorList>
            <person name="Shrivastava S."/>
            <person name="Brinkac L.B."/>
            <person name="Brown J.L."/>
            <person name="Bruce D.B."/>
            <person name="Detter C."/>
            <person name="Green L.D."/>
            <person name="Munk C.A."/>
            <person name="Rogers Y.C."/>
            <person name="Tapia R."/>
            <person name="Sims D.R."/>
            <person name="Smith L.A."/>
            <person name="Smith T.J."/>
            <person name="Sutton G."/>
            <person name="Brettin T."/>
        </authorList>
    </citation>
    <scope>NUCLEOTIDE SEQUENCE [LARGE SCALE GENOMIC DNA]</scope>
    <source>
        <strain evidence="3">E4 str. BoNT E BL5262</strain>
    </source>
</reference>
<keyword evidence="2" id="KW-0548">Nucleotidyltransferase</keyword>
<keyword evidence="1" id="KW-0472">Membrane</keyword>